<evidence type="ECO:0000256" key="1">
    <source>
        <dbReference type="SAM" id="MobiDB-lite"/>
    </source>
</evidence>
<dbReference type="EMBL" id="WIGO01000149">
    <property type="protein sequence ID" value="KAF6826746.1"/>
    <property type="molecule type" value="Genomic_DNA"/>
</dbReference>
<feature type="region of interest" description="Disordered" evidence="1">
    <location>
        <begin position="1"/>
        <end position="34"/>
    </location>
</feature>
<feature type="compositionally biased region" description="Acidic residues" evidence="1">
    <location>
        <begin position="12"/>
        <end position="25"/>
    </location>
</feature>
<proteinExistence type="predicted"/>
<protein>
    <submittedName>
        <fullName evidence="2">Uncharacterized protein</fullName>
    </submittedName>
</protein>
<name>A0A8H6K936_9PEZI</name>
<accession>A0A8H6K936</accession>
<organism evidence="2 3">
    <name type="scientific">Colletotrichum plurivorum</name>
    <dbReference type="NCBI Taxonomy" id="2175906"/>
    <lineage>
        <taxon>Eukaryota</taxon>
        <taxon>Fungi</taxon>
        <taxon>Dikarya</taxon>
        <taxon>Ascomycota</taxon>
        <taxon>Pezizomycotina</taxon>
        <taxon>Sordariomycetes</taxon>
        <taxon>Hypocreomycetidae</taxon>
        <taxon>Glomerellales</taxon>
        <taxon>Glomerellaceae</taxon>
        <taxon>Colletotrichum</taxon>
        <taxon>Colletotrichum orchidearum species complex</taxon>
    </lineage>
</organism>
<dbReference type="AlphaFoldDB" id="A0A8H6K936"/>
<gene>
    <name evidence="2" type="ORF">CPLU01_09502</name>
</gene>
<dbReference type="Proteomes" id="UP000654918">
    <property type="component" value="Unassembled WGS sequence"/>
</dbReference>
<sequence length="67" mass="7552">MTESKSIRKTSDEDDDDEDEEEDEDNNKAKPSFISESRVLTLAANVPLRCILTIVGAVQFVTRLHTK</sequence>
<keyword evidence="3" id="KW-1185">Reference proteome</keyword>
<comment type="caution">
    <text evidence="2">The sequence shown here is derived from an EMBL/GenBank/DDBJ whole genome shotgun (WGS) entry which is preliminary data.</text>
</comment>
<reference evidence="2" key="1">
    <citation type="journal article" date="2020" name="Phytopathology">
        <title>Genome Sequence Resources of Colletotrichum truncatum, C. plurivorum, C. musicola, and C. sojae: Four Species Pathogenic to Soybean (Glycine max).</title>
        <authorList>
            <person name="Rogerio F."/>
            <person name="Boufleur T.R."/>
            <person name="Ciampi-Guillardi M."/>
            <person name="Sukno S.A."/>
            <person name="Thon M.R."/>
            <person name="Massola Junior N.S."/>
            <person name="Baroncelli R."/>
        </authorList>
    </citation>
    <scope>NUCLEOTIDE SEQUENCE</scope>
    <source>
        <strain evidence="2">LFN00145</strain>
    </source>
</reference>
<evidence type="ECO:0000313" key="3">
    <source>
        <dbReference type="Proteomes" id="UP000654918"/>
    </source>
</evidence>
<feature type="compositionally biased region" description="Basic and acidic residues" evidence="1">
    <location>
        <begin position="1"/>
        <end position="11"/>
    </location>
</feature>
<evidence type="ECO:0000313" key="2">
    <source>
        <dbReference type="EMBL" id="KAF6826746.1"/>
    </source>
</evidence>